<dbReference type="Pfam" id="PF00528">
    <property type="entry name" value="BPD_transp_1"/>
    <property type="match status" value="1"/>
</dbReference>
<evidence type="ECO:0000256" key="4">
    <source>
        <dbReference type="ARBA" id="ARBA00022692"/>
    </source>
</evidence>
<organism evidence="8 9">
    <name type="scientific">Thermotoga petrophila</name>
    <dbReference type="NCBI Taxonomy" id="93929"/>
    <lineage>
        <taxon>Bacteria</taxon>
        <taxon>Thermotogati</taxon>
        <taxon>Thermotogota</taxon>
        <taxon>Thermotogae</taxon>
        <taxon>Thermotogales</taxon>
        <taxon>Thermotogaceae</taxon>
        <taxon>Thermotoga</taxon>
    </lineage>
</organism>
<evidence type="ECO:0000256" key="2">
    <source>
        <dbReference type="ARBA" id="ARBA00022448"/>
    </source>
</evidence>
<proteinExistence type="inferred from homology"/>
<dbReference type="PANTHER" id="PTHR43744">
    <property type="entry name" value="ABC TRANSPORTER PERMEASE PROTEIN MG189-RELATED-RELATED"/>
    <property type="match status" value="1"/>
</dbReference>
<evidence type="ECO:0000256" key="5">
    <source>
        <dbReference type="ARBA" id="ARBA00022989"/>
    </source>
</evidence>
<dbReference type="GO" id="GO:0055085">
    <property type="term" value="P:transmembrane transport"/>
    <property type="evidence" value="ECO:0007669"/>
    <property type="project" value="InterPro"/>
</dbReference>
<keyword evidence="6 7" id="KW-0472">Membrane</keyword>
<keyword evidence="4 7" id="KW-0812">Transmembrane</keyword>
<comment type="caution">
    <text evidence="8">The sequence shown here is derived from an EMBL/GenBank/DDBJ whole genome shotgun (WGS) entry which is preliminary data.</text>
</comment>
<keyword evidence="5 7" id="KW-1133">Transmembrane helix</keyword>
<dbReference type="PROSITE" id="PS50928">
    <property type="entry name" value="ABC_TM1"/>
    <property type="match status" value="1"/>
</dbReference>
<dbReference type="EMBL" id="LGFG01000040">
    <property type="protein sequence ID" value="KUK23224.1"/>
    <property type="molecule type" value="Genomic_DNA"/>
</dbReference>
<evidence type="ECO:0000256" key="1">
    <source>
        <dbReference type="ARBA" id="ARBA00004651"/>
    </source>
</evidence>
<feature type="transmembrane region" description="Helical" evidence="7">
    <location>
        <begin position="133"/>
        <end position="153"/>
    </location>
</feature>
<feature type="transmembrane region" description="Helical" evidence="7">
    <location>
        <begin position="7"/>
        <end position="28"/>
    </location>
</feature>
<comment type="subcellular location">
    <subcellularLocation>
        <location evidence="1 7">Cell membrane</location>
        <topology evidence="1 7">Multi-pass membrane protein</topology>
    </subcellularLocation>
</comment>
<feature type="transmembrane region" description="Helical" evidence="7">
    <location>
        <begin position="67"/>
        <end position="91"/>
    </location>
</feature>
<evidence type="ECO:0000313" key="9">
    <source>
        <dbReference type="Proteomes" id="UP000058636"/>
    </source>
</evidence>
<dbReference type="InterPro" id="IPR035906">
    <property type="entry name" value="MetI-like_sf"/>
</dbReference>
<accession>A0A101ERE9</accession>
<gene>
    <name evidence="8" type="ORF">XD57_0681</name>
</gene>
<feature type="transmembrane region" description="Helical" evidence="7">
    <location>
        <begin position="236"/>
        <end position="257"/>
    </location>
</feature>
<comment type="similarity">
    <text evidence="7">Belongs to the binding-protein-dependent transport system permease family.</text>
</comment>
<dbReference type="PATRIC" id="fig|93930.3.peg.1530"/>
<dbReference type="Proteomes" id="UP000058636">
    <property type="component" value="Unassembled WGS sequence"/>
</dbReference>
<dbReference type="SUPFAM" id="SSF161098">
    <property type="entry name" value="MetI-like"/>
    <property type="match status" value="1"/>
</dbReference>
<dbReference type="PANTHER" id="PTHR43744:SF3">
    <property type="entry name" value="LACTOSE TRANSPORT SYSTEM PERMEASE PROTEIN LACG"/>
    <property type="match status" value="1"/>
</dbReference>
<dbReference type="AlphaFoldDB" id="A0A101ERE9"/>
<protein>
    <submittedName>
        <fullName evidence="8">Binding-protein-dependent transport systems inner membrane component</fullName>
    </submittedName>
</protein>
<evidence type="ECO:0000256" key="7">
    <source>
        <dbReference type="RuleBase" id="RU363032"/>
    </source>
</evidence>
<dbReference type="CDD" id="cd06261">
    <property type="entry name" value="TM_PBP2"/>
    <property type="match status" value="1"/>
</dbReference>
<evidence type="ECO:0000313" key="8">
    <source>
        <dbReference type="EMBL" id="KUK23224.1"/>
    </source>
</evidence>
<feature type="transmembrane region" description="Helical" evidence="7">
    <location>
        <begin position="103"/>
        <end position="127"/>
    </location>
</feature>
<keyword evidence="3" id="KW-1003">Cell membrane</keyword>
<dbReference type="RefSeq" id="WP_012895832.1">
    <property type="nucleotide sequence ID" value="NZ_DAITJQ010000001.1"/>
</dbReference>
<evidence type="ECO:0000256" key="6">
    <source>
        <dbReference type="ARBA" id="ARBA00023136"/>
    </source>
</evidence>
<evidence type="ECO:0000256" key="3">
    <source>
        <dbReference type="ARBA" id="ARBA00022475"/>
    </source>
</evidence>
<sequence length="271" mass="30731">MPKIRKVLTYVVLVLFAILSVWPFYWIAKTSFEAGGNVYKYPPSLIPYPATFSNYVGAWKTVKLGNYYLNTIIIAGFGTLLNVLFSLMVAYPLARIDFKGKQLVLFLILLPMMIPVQNTLIVNYLTLRKLGLLNTYTGVILPQAVTIFGIFMMRQAYLSIPKSFEDAARIDGAGELYIWWRIITPLIKPDIATLVVFQVITWWDNFLWPLIVLSDSNKYPLSVALVYLNSTFQVNFRYTAAGIVLAILPVVVLFIFAQRYIINAIAGGVKY</sequence>
<dbReference type="GO" id="GO:0005886">
    <property type="term" value="C:plasma membrane"/>
    <property type="evidence" value="ECO:0007669"/>
    <property type="project" value="UniProtKB-SubCell"/>
</dbReference>
<name>A0A101ERE9_9THEM</name>
<keyword evidence="2 7" id="KW-0813">Transport</keyword>
<dbReference type="InterPro" id="IPR000515">
    <property type="entry name" value="MetI-like"/>
</dbReference>
<reference evidence="8 9" key="1">
    <citation type="journal article" date="2015" name="MBio">
        <title>Genome-Resolved Metagenomic Analysis Reveals Roles for Candidate Phyla and Other Microbial Community Members in Biogeochemical Transformations in Oil Reservoirs.</title>
        <authorList>
            <person name="Hu P."/>
            <person name="Tom L."/>
            <person name="Singh A."/>
            <person name="Thomas B.C."/>
            <person name="Baker B.J."/>
            <person name="Piceno Y.M."/>
            <person name="Andersen G.L."/>
            <person name="Banfield J.F."/>
        </authorList>
    </citation>
    <scope>NUCLEOTIDE SEQUENCE [LARGE SCALE GENOMIC DNA]</scope>
    <source>
        <strain evidence="8">46_26</strain>
    </source>
</reference>
<dbReference type="Gene3D" id="1.10.3720.10">
    <property type="entry name" value="MetI-like"/>
    <property type="match status" value="1"/>
</dbReference>